<name>A0AAD3TKX8_NEPGR</name>
<evidence type="ECO:0000259" key="2">
    <source>
        <dbReference type="PROSITE" id="PS51806"/>
    </source>
</evidence>
<proteinExistence type="predicted"/>
<dbReference type="Proteomes" id="UP001279734">
    <property type="component" value="Unassembled WGS sequence"/>
</dbReference>
<dbReference type="GO" id="GO:0043565">
    <property type="term" value="F:sequence-specific DNA binding"/>
    <property type="evidence" value="ECO:0007669"/>
    <property type="project" value="InterPro"/>
</dbReference>
<evidence type="ECO:0000313" key="3">
    <source>
        <dbReference type="EMBL" id="GMH30632.1"/>
    </source>
</evidence>
<dbReference type="PROSITE" id="PS51806">
    <property type="entry name" value="DOG1"/>
    <property type="match status" value="1"/>
</dbReference>
<dbReference type="AlphaFoldDB" id="A0AAD3TKX8"/>
<gene>
    <name evidence="3" type="ORF">Nepgr_032475</name>
</gene>
<keyword evidence="4" id="KW-1185">Reference proteome</keyword>
<comment type="caution">
    <text evidence="3">The sequence shown here is derived from an EMBL/GenBank/DDBJ whole genome shotgun (WGS) entry which is preliminary data.</text>
</comment>
<feature type="compositionally biased region" description="Basic and acidic residues" evidence="1">
    <location>
        <begin position="45"/>
        <end position="54"/>
    </location>
</feature>
<dbReference type="GO" id="GO:0006351">
    <property type="term" value="P:DNA-templated transcription"/>
    <property type="evidence" value="ECO:0007669"/>
    <property type="project" value="InterPro"/>
</dbReference>
<accession>A0AAD3TKX8</accession>
<organism evidence="3 4">
    <name type="scientific">Nepenthes gracilis</name>
    <name type="common">Slender pitcher plant</name>
    <dbReference type="NCBI Taxonomy" id="150966"/>
    <lineage>
        <taxon>Eukaryota</taxon>
        <taxon>Viridiplantae</taxon>
        <taxon>Streptophyta</taxon>
        <taxon>Embryophyta</taxon>
        <taxon>Tracheophyta</taxon>
        <taxon>Spermatophyta</taxon>
        <taxon>Magnoliopsida</taxon>
        <taxon>eudicotyledons</taxon>
        <taxon>Gunneridae</taxon>
        <taxon>Pentapetalae</taxon>
        <taxon>Caryophyllales</taxon>
        <taxon>Nepenthaceae</taxon>
        <taxon>Nepenthes</taxon>
    </lineage>
</organism>
<sequence>MNNPSGRRRLNSGPLEEFLEGWLLRQERLLDELLASTPPLPPPPQRDREETKEEELMGLVSSVLGHYEEKSRDLHRNVQWWFSPPWCSPLECADASISRRRPS</sequence>
<feature type="region of interest" description="Disordered" evidence="1">
    <location>
        <begin position="34"/>
        <end position="54"/>
    </location>
</feature>
<evidence type="ECO:0000313" key="4">
    <source>
        <dbReference type="Proteomes" id="UP001279734"/>
    </source>
</evidence>
<dbReference type="EMBL" id="BSYO01000038">
    <property type="protein sequence ID" value="GMH30632.1"/>
    <property type="molecule type" value="Genomic_DNA"/>
</dbReference>
<protein>
    <recommendedName>
        <fullName evidence="2">DOG1 domain-containing protein</fullName>
    </recommendedName>
</protein>
<reference evidence="3" key="1">
    <citation type="submission" date="2023-05" db="EMBL/GenBank/DDBJ databases">
        <title>Nepenthes gracilis genome sequencing.</title>
        <authorList>
            <person name="Fukushima K."/>
        </authorList>
    </citation>
    <scope>NUCLEOTIDE SEQUENCE</scope>
    <source>
        <strain evidence="3">SING2019-196</strain>
    </source>
</reference>
<dbReference type="InterPro" id="IPR025422">
    <property type="entry name" value="TGA_domain"/>
</dbReference>
<evidence type="ECO:0000256" key="1">
    <source>
        <dbReference type="SAM" id="MobiDB-lite"/>
    </source>
</evidence>
<feature type="domain" description="DOG1" evidence="2">
    <location>
        <begin position="12"/>
        <end position="103"/>
    </location>
</feature>